<feature type="region of interest" description="Disordered" evidence="1">
    <location>
        <begin position="12"/>
        <end position="33"/>
    </location>
</feature>
<evidence type="ECO:0000256" key="1">
    <source>
        <dbReference type="SAM" id="MobiDB-lite"/>
    </source>
</evidence>
<protein>
    <submittedName>
        <fullName evidence="2">Phage portal protein</fullName>
    </submittedName>
</protein>
<gene>
    <name evidence="2" type="ORF">HHJ67_06900</name>
</gene>
<evidence type="ECO:0000313" key="3">
    <source>
        <dbReference type="Proteomes" id="UP000553981"/>
    </source>
</evidence>
<dbReference type="Gene3D" id="3.30.1120.70">
    <property type="match status" value="1"/>
</dbReference>
<dbReference type="AlphaFoldDB" id="A0A7Y0UHL3"/>
<name>A0A7Y0UHL3_9ACTO</name>
<comment type="caution">
    <text evidence="2">The sequence shown here is derived from an EMBL/GenBank/DDBJ whole genome shotgun (WGS) entry which is preliminary data.</text>
</comment>
<accession>A0A7Y0UHL3</accession>
<dbReference type="EMBL" id="JABCUI010000003">
    <property type="protein sequence ID" value="NMW87482.1"/>
    <property type="molecule type" value="Genomic_DNA"/>
</dbReference>
<evidence type="ECO:0000313" key="2">
    <source>
        <dbReference type="EMBL" id="NMW87482.1"/>
    </source>
</evidence>
<dbReference type="InterPro" id="IPR006944">
    <property type="entry name" value="Phage/GTA_portal"/>
</dbReference>
<dbReference type="RefSeq" id="WP_169770716.1">
    <property type="nucleotide sequence ID" value="NZ_JABCUI010000003.1"/>
</dbReference>
<dbReference type="NCBIfam" id="TIGR01537">
    <property type="entry name" value="portal_HK97"/>
    <property type="match status" value="1"/>
</dbReference>
<proteinExistence type="predicted"/>
<dbReference type="InterPro" id="IPR006427">
    <property type="entry name" value="Portal_HK97"/>
</dbReference>
<dbReference type="Gene3D" id="3.40.140.120">
    <property type="match status" value="1"/>
</dbReference>
<sequence>MNRFSRALRELTRRAGSTTGAMPPGVTPPTRREAPFEPASLVSVYRAIDIITSAVAQLPLRVERHGVEVPASEIPDIIKAPSLSFTRSDFLEQIALSLAVTGNAYILAKRIDGKIVELVVLNPHEVLPTQDENSGVITYSYRGRNYSQADIQHLKFMVLPGSLKGLGAIQAARAEIQGAINLRDYAAQWFNGSGQPSGILSTDQALTAEDAKQIRDTWNNIDPATGKPLPTTANPSNIKVTGKGVKYEPIVLNPRDAQFIESRNFDTLEIARLFGIPATLMLTATEGSSMTYSNIEQDWLGFVRFTLTKYLRKIEEALTTFTPRGQTVRFQISALLRSDTLTRYQAHQIALNAGFMTLNEVRAIESLPPLETQEPKETVKP</sequence>
<organism evidence="2 3">
    <name type="scientific">Mobiluncus curtisii</name>
    <dbReference type="NCBI Taxonomy" id="2051"/>
    <lineage>
        <taxon>Bacteria</taxon>
        <taxon>Bacillati</taxon>
        <taxon>Actinomycetota</taxon>
        <taxon>Actinomycetes</taxon>
        <taxon>Actinomycetales</taxon>
        <taxon>Actinomycetaceae</taxon>
        <taxon>Mobiluncus</taxon>
    </lineage>
</organism>
<dbReference type="Proteomes" id="UP000553981">
    <property type="component" value="Unassembled WGS sequence"/>
</dbReference>
<dbReference type="Gene3D" id="1.20.1270.210">
    <property type="match status" value="1"/>
</dbReference>
<reference evidence="2 3" key="1">
    <citation type="submission" date="2020-04" db="EMBL/GenBank/DDBJ databases">
        <title>Antimicrobial susceptibility and clonality of vaginal-derived multi-drug resistant Mobiluncus isolates in China.</title>
        <authorList>
            <person name="Zhang X."/>
        </authorList>
    </citation>
    <scope>NUCLEOTIDE SEQUENCE [LARGE SCALE GENOMIC DNA]</scope>
    <source>
        <strain evidence="2 3">19</strain>
    </source>
</reference>
<dbReference type="Pfam" id="PF04860">
    <property type="entry name" value="Phage_portal"/>
    <property type="match status" value="1"/>
</dbReference>